<reference evidence="2" key="1">
    <citation type="submission" date="2023-04" db="EMBL/GenBank/DDBJ databases">
        <title>Phytophthora lilii NBRC 32176.</title>
        <authorList>
            <person name="Ichikawa N."/>
            <person name="Sato H."/>
            <person name="Tonouchi N."/>
        </authorList>
    </citation>
    <scope>NUCLEOTIDE SEQUENCE</scope>
    <source>
        <strain evidence="2">NBRC 32176</strain>
    </source>
</reference>
<feature type="compositionally biased region" description="Polar residues" evidence="1">
    <location>
        <begin position="55"/>
        <end position="66"/>
    </location>
</feature>
<gene>
    <name evidence="2" type="ORF">Plil01_001070600</name>
</gene>
<sequence>MQVSTNEAAADSSTGIFWGPAARNASAGSSHLSGRKSVRTLLRTPPAVQLPRLTESASSRSLSFQTHPPPRDSAATSLLGVLYTLLRSIKGDMNNFMKSMRAMDPPADNTVHFVGQHGPRYYSPGVAAEDREFFAHEREVDADKKAALAAVCSLILGLQCMFDHSLRLHFPCRLHWHENDTALCSTSNSIPLTDGSKAVVASARTLSVGKTLKRPRRQQRPLALTAIGGRSSISCTFFRRKSRRKHDEKLVGTSASSDTSWISLTFDAAEFLEFTGPNGPGSRQSRRQMALIIKARYEAADRIMQLAAPLRLAISDEAVLLVLESGRGSTARCSIQRRAWYQHNMHHSVSSRRRKRLIYIRDTSPSSRLIAPRDCFSTLLSAKCLSSIPENSGVIADADASLETACPNASDIARLR</sequence>
<evidence type="ECO:0000256" key="1">
    <source>
        <dbReference type="SAM" id="MobiDB-lite"/>
    </source>
</evidence>
<proteinExistence type="predicted"/>
<evidence type="ECO:0000313" key="3">
    <source>
        <dbReference type="Proteomes" id="UP001165083"/>
    </source>
</evidence>
<evidence type="ECO:0000313" key="2">
    <source>
        <dbReference type="EMBL" id="GMF25846.1"/>
    </source>
</evidence>
<comment type="caution">
    <text evidence="2">The sequence shown here is derived from an EMBL/GenBank/DDBJ whole genome shotgun (WGS) entry which is preliminary data.</text>
</comment>
<dbReference type="OrthoDB" id="71985at2759"/>
<dbReference type="EMBL" id="BSXW01000574">
    <property type="protein sequence ID" value="GMF25846.1"/>
    <property type="molecule type" value="Genomic_DNA"/>
</dbReference>
<name>A0A9W6U3X2_9STRA</name>
<protein>
    <submittedName>
        <fullName evidence="2">Unnamed protein product</fullName>
    </submittedName>
</protein>
<dbReference type="AlphaFoldDB" id="A0A9W6U3X2"/>
<dbReference type="Proteomes" id="UP001165083">
    <property type="component" value="Unassembled WGS sequence"/>
</dbReference>
<keyword evidence="3" id="KW-1185">Reference proteome</keyword>
<feature type="region of interest" description="Disordered" evidence="1">
    <location>
        <begin position="25"/>
        <end position="71"/>
    </location>
</feature>
<organism evidence="2 3">
    <name type="scientific">Phytophthora lilii</name>
    <dbReference type="NCBI Taxonomy" id="2077276"/>
    <lineage>
        <taxon>Eukaryota</taxon>
        <taxon>Sar</taxon>
        <taxon>Stramenopiles</taxon>
        <taxon>Oomycota</taxon>
        <taxon>Peronosporomycetes</taxon>
        <taxon>Peronosporales</taxon>
        <taxon>Peronosporaceae</taxon>
        <taxon>Phytophthora</taxon>
    </lineage>
</organism>
<accession>A0A9W6U3X2</accession>